<evidence type="ECO:0000313" key="2">
    <source>
        <dbReference type="WBParaSite" id="Pan_g3065.t1"/>
    </source>
</evidence>
<organism evidence="1 2">
    <name type="scientific">Panagrellus redivivus</name>
    <name type="common">Microworm</name>
    <dbReference type="NCBI Taxonomy" id="6233"/>
    <lineage>
        <taxon>Eukaryota</taxon>
        <taxon>Metazoa</taxon>
        <taxon>Ecdysozoa</taxon>
        <taxon>Nematoda</taxon>
        <taxon>Chromadorea</taxon>
        <taxon>Rhabditida</taxon>
        <taxon>Tylenchina</taxon>
        <taxon>Panagrolaimomorpha</taxon>
        <taxon>Panagrolaimoidea</taxon>
        <taxon>Panagrolaimidae</taxon>
        <taxon>Panagrellus</taxon>
    </lineage>
</organism>
<protein>
    <submittedName>
        <fullName evidence="2">Heat shock factor-binding protein 1</fullName>
    </submittedName>
</protein>
<accession>A0A7E4VT04</accession>
<evidence type="ECO:0000313" key="1">
    <source>
        <dbReference type="Proteomes" id="UP000492821"/>
    </source>
</evidence>
<keyword evidence="1" id="KW-1185">Reference proteome</keyword>
<dbReference type="AlphaFoldDB" id="A0A7E4VT04"/>
<dbReference type="Proteomes" id="UP000492821">
    <property type="component" value="Unassembled WGS sequence"/>
</dbReference>
<proteinExistence type="predicted"/>
<name>A0A7E4VT04_PANRE</name>
<reference evidence="2" key="2">
    <citation type="submission" date="2020-10" db="UniProtKB">
        <authorList>
            <consortium name="WormBaseParasite"/>
        </authorList>
    </citation>
    <scope>IDENTIFICATION</scope>
</reference>
<dbReference type="WBParaSite" id="Pan_g3065.t1">
    <property type="protein sequence ID" value="Pan_g3065.t1"/>
    <property type="gene ID" value="Pan_g3065"/>
</dbReference>
<reference evidence="1" key="1">
    <citation type="journal article" date="2013" name="Genetics">
        <title>The draft genome and transcriptome of Panagrellus redivivus are shaped by the harsh demands of a free-living lifestyle.</title>
        <authorList>
            <person name="Srinivasan J."/>
            <person name="Dillman A.R."/>
            <person name="Macchietto M.G."/>
            <person name="Heikkinen L."/>
            <person name="Lakso M."/>
            <person name="Fracchia K.M."/>
            <person name="Antoshechkin I."/>
            <person name="Mortazavi A."/>
            <person name="Wong G."/>
            <person name="Sternberg P.W."/>
        </authorList>
    </citation>
    <scope>NUCLEOTIDE SEQUENCE [LARGE SCALE GENOMIC DNA]</scope>
    <source>
        <strain evidence="1">MT8872</strain>
    </source>
</reference>
<sequence>MENDREAPSDEQLNQMSKSVGTLMELIAGMHLLNFDLFKNGVEDVQNLVAKLQEIKAVNNNNNGEA</sequence>